<dbReference type="PROSITE" id="PS50262">
    <property type="entry name" value="G_PROTEIN_RECEP_F1_2"/>
    <property type="match status" value="1"/>
</dbReference>
<feature type="transmembrane region" description="Helical" evidence="8">
    <location>
        <begin position="281"/>
        <end position="304"/>
    </location>
</feature>
<evidence type="ECO:0000256" key="4">
    <source>
        <dbReference type="ARBA" id="ARBA00023040"/>
    </source>
</evidence>
<feature type="transmembrane region" description="Helical" evidence="8">
    <location>
        <begin position="249"/>
        <end position="269"/>
    </location>
</feature>
<dbReference type="OrthoDB" id="5963901at2759"/>
<evidence type="ECO:0000256" key="7">
    <source>
        <dbReference type="ARBA" id="ARBA00023224"/>
    </source>
</evidence>
<dbReference type="SUPFAM" id="SSF81321">
    <property type="entry name" value="Family A G protein-coupled receptor-like"/>
    <property type="match status" value="1"/>
</dbReference>
<dbReference type="AlphaFoldDB" id="A0A9W9YP99"/>
<feature type="transmembrane region" description="Helical" evidence="8">
    <location>
        <begin position="194"/>
        <end position="217"/>
    </location>
</feature>
<keyword evidence="2 8" id="KW-0812">Transmembrane</keyword>
<keyword evidence="7" id="KW-0807">Transducer</keyword>
<organism evidence="10 11">
    <name type="scientific">Desmophyllum pertusum</name>
    <dbReference type="NCBI Taxonomy" id="174260"/>
    <lineage>
        <taxon>Eukaryota</taxon>
        <taxon>Metazoa</taxon>
        <taxon>Cnidaria</taxon>
        <taxon>Anthozoa</taxon>
        <taxon>Hexacorallia</taxon>
        <taxon>Scleractinia</taxon>
        <taxon>Caryophylliina</taxon>
        <taxon>Caryophylliidae</taxon>
        <taxon>Desmophyllum</taxon>
    </lineage>
</organism>
<dbReference type="Pfam" id="PF00001">
    <property type="entry name" value="7tm_1"/>
    <property type="match status" value="1"/>
</dbReference>
<evidence type="ECO:0000313" key="11">
    <source>
        <dbReference type="Proteomes" id="UP001163046"/>
    </source>
</evidence>
<feature type="transmembrane region" description="Helical" evidence="8">
    <location>
        <begin position="153"/>
        <end position="174"/>
    </location>
</feature>
<evidence type="ECO:0000313" key="10">
    <source>
        <dbReference type="EMBL" id="KAJ7360527.1"/>
    </source>
</evidence>
<keyword evidence="4" id="KW-0297">G-protein coupled receptor</keyword>
<dbReference type="EMBL" id="MU827309">
    <property type="protein sequence ID" value="KAJ7360527.1"/>
    <property type="molecule type" value="Genomic_DNA"/>
</dbReference>
<feature type="transmembrane region" description="Helical" evidence="8">
    <location>
        <begin position="112"/>
        <end position="132"/>
    </location>
</feature>
<dbReference type="Proteomes" id="UP001163046">
    <property type="component" value="Unassembled WGS sequence"/>
</dbReference>
<accession>A0A9W9YP99</accession>
<dbReference type="GO" id="GO:0005886">
    <property type="term" value="C:plasma membrane"/>
    <property type="evidence" value="ECO:0007669"/>
    <property type="project" value="TreeGrafter"/>
</dbReference>
<evidence type="ECO:0000256" key="2">
    <source>
        <dbReference type="ARBA" id="ARBA00022692"/>
    </source>
</evidence>
<evidence type="ECO:0000256" key="5">
    <source>
        <dbReference type="ARBA" id="ARBA00023136"/>
    </source>
</evidence>
<evidence type="ECO:0000256" key="8">
    <source>
        <dbReference type="SAM" id="Phobius"/>
    </source>
</evidence>
<dbReference type="GO" id="GO:0004930">
    <property type="term" value="F:G protein-coupled receptor activity"/>
    <property type="evidence" value="ECO:0007669"/>
    <property type="project" value="UniProtKB-KW"/>
</dbReference>
<feature type="transmembrane region" description="Helical" evidence="8">
    <location>
        <begin position="72"/>
        <end position="92"/>
    </location>
</feature>
<keyword evidence="6" id="KW-0675">Receptor</keyword>
<feature type="domain" description="G-protein coupled receptors family 1 profile" evidence="9">
    <location>
        <begin position="51"/>
        <end position="301"/>
    </location>
</feature>
<evidence type="ECO:0000256" key="6">
    <source>
        <dbReference type="ARBA" id="ARBA00023170"/>
    </source>
</evidence>
<evidence type="ECO:0000256" key="3">
    <source>
        <dbReference type="ARBA" id="ARBA00022989"/>
    </source>
</evidence>
<dbReference type="PANTHER" id="PTHR45695:SF9">
    <property type="entry name" value="LEUCOKININ RECEPTOR"/>
    <property type="match status" value="1"/>
</dbReference>
<protein>
    <recommendedName>
        <fullName evidence="9">G-protein coupled receptors family 1 profile domain-containing protein</fullName>
    </recommendedName>
</protein>
<sequence length="341" mass="38698">MNVTAATLLRIQSTQFNQSIVQICPSPSNEVAVKILKYFLYSIIFVTSMCGNCFVCWVVWRRLRMRTVMNYYLVNLAVADLAFTVICIPFDLPVQEKSCVWPYFGALCKALFPLQTMCACASVFTLTAIGYSRYRAIVYPLKVQMGLAAAKKSLFVIWIASFILVLPYILVLQVNPATGHCEEGWPEPKQTYSSIYSFTIFFTEYAIPLPVVFGSYLKICCELRKNGPNTPDAQPDQARDTEKVLKMSIVITIVFAVCALPNHIVWLVIDFSDSNCAQCNTWVIIANMCVFANSAADPIVYTIFNEKYRDEFKRLLGCRKLETREQNENCDAEERAERVPL</sequence>
<reference evidence="10" key="1">
    <citation type="submission" date="2023-01" db="EMBL/GenBank/DDBJ databases">
        <title>Genome assembly of the deep-sea coral Lophelia pertusa.</title>
        <authorList>
            <person name="Herrera S."/>
            <person name="Cordes E."/>
        </authorList>
    </citation>
    <scope>NUCLEOTIDE SEQUENCE</scope>
    <source>
        <strain evidence="10">USNM1676648</strain>
        <tissue evidence="10">Polyp</tissue>
    </source>
</reference>
<keyword evidence="5 8" id="KW-0472">Membrane</keyword>
<dbReference type="CDD" id="cd00637">
    <property type="entry name" value="7tm_classA_rhodopsin-like"/>
    <property type="match status" value="1"/>
</dbReference>
<evidence type="ECO:0000256" key="1">
    <source>
        <dbReference type="ARBA" id="ARBA00004141"/>
    </source>
</evidence>
<keyword evidence="3 8" id="KW-1133">Transmembrane helix</keyword>
<dbReference type="FunFam" id="1.20.1070.10:FF:000291">
    <property type="entry name" value="Predicted protein"/>
    <property type="match status" value="1"/>
</dbReference>
<comment type="caution">
    <text evidence="10">The sequence shown here is derived from an EMBL/GenBank/DDBJ whole genome shotgun (WGS) entry which is preliminary data.</text>
</comment>
<dbReference type="PANTHER" id="PTHR45695">
    <property type="entry name" value="LEUCOKININ RECEPTOR-RELATED"/>
    <property type="match status" value="1"/>
</dbReference>
<dbReference type="Gene3D" id="1.20.1070.10">
    <property type="entry name" value="Rhodopsin 7-helix transmembrane proteins"/>
    <property type="match status" value="1"/>
</dbReference>
<proteinExistence type="predicted"/>
<dbReference type="PRINTS" id="PR00237">
    <property type="entry name" value="GPCRRHODOPSN"/>
</dbReference>
<dbReference type="InterPro" id="IPR000276">
    <property type="entry name" value="GPCR_Rhodpsn"/>
</dbReference>
<gene>
    <name evidence="10" type="ORF">OS493_015629</name>
</gene>
<evidence type="ECO:0000259" key="9">
    <source>
        <dbReference type="PROSITE" id="PS50262"/>
    </source>
</evidence>
<keyword evidence="11" id="KW-1185">Reference proteome</keyword>
<name>A0A9W9YP99_9CNID</name>
<feature type="transmembrane region" description="Helical" evidence="8">
    <location>
        <begin position="38"/>
        <end position="60"/>
    </location>
</feature>
<dbReference type="InterPro" id="IPR017452">
    <property type="entry name" value="GPCR_Rhodpsn_7TM"/>
</dbReference>
<comment type="subcellular location">
    <subcellularLocation>
        <location evidence="1">Membrane</location>
        <topology evidence="1">Multi-pass membrane protein</topology>
    </subcellularLocation>
</comment>